<proteinExistence type="predicted"/>
<dbReference type="GeneID" id="87880742"/>
<feature type="region of interest" description="Disordered" evidence="1">
    <location>
        <begin position="162"/>
        <end position="184"/>
    </location>
</feature>
<reference evidence="2" key="1">
    <citation type="journal article" date="2023" name="Mol. Phylogenet. Evol.">
        <title>Genome-scale phylogeny and comparative genomics of the fungal order Sordariales.</title>
        <authorList>
            <person name="Hensen N."/>
            <person name="Bonometti L."/>
            <person name="Westerberg I."/>
            <person name="Brannstrom I.O."/>
            <person name="Guillou S."/>
            <person name="Cros-Aarteil S."/>
            <person name="Calhoun S."/>
            <person name="Haridas S."/>
            <person name="Kuo A."/>
            <person name="Mondo S."/>
            <person name="Pangilinan J."/>
            <person name="Riley R."/>
            <person name="LaButti K."/>
            <person name="Andreopoulos B."/>
            <person name="Lipzen A."/>
            <person name="Chen C."/>
            <person name="Yan M."/>
            <person name="Daum C."/>
            <person name="Ng V."/>
            <person name="Clum A."/>
            <person name="Steindorff A."/>
            <person name="Ohm R.A."/>
            <person name="Martin F."/>
            <person name="Silar P."/>
            <person name="Natvig D.O."/>
            <person name="Lalanne C."/>
            <person name="Gautier V."/>
            <person name="Ament-Velasquez S.L."/>
            <person name="Kruys A."/>
            <person name="Hutchinson M.I."/>
            <person name="Powell A.J."/>
            <person name="Barry K."/>
            <person name="Miller A.N."/>
            <person name="Grigoriev I.V."/>
            <person name="Debuchy R."/>
            <person name="Gladieux P."/>
            <person name="Hiltunen Thoren M."/>
            <person name="Johannesson H."/>
        </authorList>
    </citation>
    <scope>NUCLEOTIDE SEQUENCE</scope>
    <source>
        <strain evidence="2">CBS 333.67</strain>
    </source>
</reference>
<comment type="caution">
    <text evidence="2">The sequence shown here is derived from an EMBL/GenBank/DDBJ whole genome shotgun (WGS) entry which is preliminary data.</text>
</comment>
<accession>A0AAJ0GUT6</accession>
<evidence type="ECO:0000313" key="3">
    <source>
        <dbReference type="Proteomes" id="UP001273166"/>
    </source>
</evidence>
<dbReference type="EMBL" id="JAUDZG010000003">
    <property type="protein sequence ID" value="KAK3306531.1"/>
    <property type="molecule type" value="Genomic_DNA"/>
</dbReference>
<evidence type="ECO:0000256" key="1">
    <source>
        <dbReference type="SAM" id="MobiDB-lite"/>
    </source>
</evidence>
<protein>
    <submittedName>
        <fullName evidence="2">Uncharacterized protein</fullName>
    </submittedName>
</protein>
<dbReference type="Proteomes" id="UP001273166">
    <property type="component" value="Unassembled WGS sequence"/>
</dbReference>
<organism evidence="2 3">
    <name type="scientific">Chaetomium strumarium</name>
    <dbReference type="NCBI Taxonomy" id="1170767"/>
    <lineage>
        <taxon>Eukaryota</taxon>
        <taxon>Fungi</taxon>
        <taxon>Dikarya</taxon>
        <taxon>Ascomycota</taxon>
        <taxon>Pezizomycotina</taxon>
        <taxon>Sordariomycetes</taxon>
        <taxon>Sordariomycetidae</taxon>
        <taxon>Sordariales</taxon>
        <taxon>Chaetomiaceae</taxon>
        <taxon>Chaetomium</taxon>
    </lineage>
</organism>
<keyword evidence="3" id="KW-1185">Reference proteome</keyword>
<gene>
    <name evidence="2" type="ORF">B0T15DRAFT_143985</name>
</gene>
<sequence>MYVRLCEECCSSPQEELVAAGQRAHHLGSFIRNHTCTLTPYQCPMINAATVRPAAYIQADPCMSTAQPRGKAWLDDDGGQGNAVNKRPPSHGAAPPPLVPLLPICRFPPPLGLETWPARISDDVTHRVANVHPLGASNRPMLASRFSAAEQCANNVTQQTAHASSLSGYQNLTTPSPVKSDSNETQLEVVWHRRHPPRDWMIRCYMCMTGEHKRQKACQDHNPPPRQIARRKPYVASRRILTRPSPGAAPERPDCPTQCVQWPRNVPATGQPRRNMAWYRWTTMRPVKCKAIPRLVNENTCACRRNPVGPGRSNCLSCTSA</sequence>
<dbReference type="RefSeq" id="XP_062722311.1">
    <property type="nucleotide sequence ID" value="XM_062861913.1"/>
</dbReference>
<dbReference type="AlphaFoldDB" id="A0AAJ0GUT6"/>
<evidence type="ECO:0000313" key="2">
    <source>
        <dbReference type="EMBL" id="KAK3306531.1"/>
    </source>
</evidence>
<reference evidence="2" key="2">
    <citation type="submission" date="2023-06" db="EMBL/GenBank/DDBJ databases">
        <authorList>
            <consortium name="Lawrence Berkeley National Laboratory"/>
            <person name="Mondo S.J."/>
            <person name="Hensen N."/>
            <person name="Bonometti L."/>
            <person name="Westerberg I."/>
            <person name="Brannstrom I.O."/>
            <person name="Guillou S."/>
            <person name="Cros-Aarteil S."/>
            <person name="Calhoun S."/>
            <person name="Haridas S."/>
            <person name="Kuo A."/>
            <person name="Pangilinan J."/>
            <person name="Riley R."/>
            <person name="Labutti K."/>
            <person name="Andreopoulos B."/>
            <person name="Lipzen A."/>
            <person name="Chen C."/>
            <person name="Yanf M."/>
            <person name="Daum C."/>
            <person name="Ng V."/>
            <person name="Clum A."/>
            <person name="Steindorff A."/>
            <person name="Ohm R."/>
            <person name="Martin F."/>
            <person name="Silar P."/>
            <person name="Natvig D."/>
            <person name="Lalanne C."/>
            <person name="Gautier V."/>
            <person name="Ament-Velasquez S.L."/>
            <person name="Kruys A."/>
            <person name="Hutchinson M.I."/>
            <person name="Powell A.J."/>
            <person name="Barry K."/>
            <person name="Miller A.N."/>
            <person name="Grigoriev I.V."/>
            <person name="Debuchy R."/>
            <person name="Gladieux P."/>
            <person name="Thoren M.H."/>
            <person name="Johannesson H."/>
        </authorList>
    </citation>
    <scope>NUCLEOTIDE SEQUENCE</scope>
    <source>
        <strain evidence="2">CBS 333.67</strain>
    </source>
</reference>
<name>A0AAJ0GUT6_9PEZI</name>